<evidence type="ECO:0000256" key="1">
    <source>
        <dbReference type="ARBA" id="ARBA00004141"/>
    </source>
</evidence>
<dbReference type="AlphaFoldDB" id="A0A1V6STC4"/>
<dbReference type="Pfam" id="PF13813">
    <property type="entry name" value="MBOAT_2"/>
    <property type="match status" value="1"/>
</dbReference>
<protein>
    <recommendedName>
        <fullName evidence="8">Wax synthase domain-containing protein</fullName>
    </recommendedName>
</protein>
<evidence type="ECO:0000313" key="10">
    <source>
        <dbReference type="Proteomes" id="UP000191285"/>
    </source>
</evidence>
<feature type="transmembrane region" description="Helical" evidence="7">
    <location>
        <begin position="282"/>
        <end position="310"/>
    </location>
</feature>
<dbReference type="PANTHER" id="PTHR31595">
    <property type="entry name" value="LONG-CHAIN-ALCOHOL O-FATTY-ACYLTRANSFERASE 3-RELATED"/>
    <property type="match status" value="1"/>
</dbReference>
<evidence type="ECO:0000259" key="8">
    <source>
        <dbReference type="Pfam" id="PF13813"/>
    </source>
</evidence>
<feature type="transmembrane region" description="Helical" evidence="7">
    <location>
        <begin position="32"/>
        <end position="51"/>
    </location>
</feature>
<dbReference type="GO" id="GO:0016020">
    <property type="term" value="C:membrane"/>
    <property type="evidence" value="ECO:0007669"/>
    <property type="project" value="UniProtKB-SubCell"/>
</dbReference>
<sequence>MAYQRHGSSRDLVQLHEADIESQLRQGTFKPILLYQVVLFNLLPLLGLIIPRHRGGKYIRRSIFALSLGIAAQIFKSHRGLLGGNGYMFGLITAWWLIWSAGLLVFTDIESAFQRIERGAATAITTTGKSGSARVEVSDAIRHNQVNSPDRKKQESGDIFHWQPYPQKLSHRLEWCAGLLFNLRGPEWNWRAPHLGPLPRSVHSQIHDGFISDKFEPVDDNMYPSSKVRLKDAFRTCLIHYFLLDCLKAVMMRDPYFRGTSTTASPPFPLSYLEAFPLAIRFYHIFVSCVGVYVALSFVTSLNPICFLGLSLAFPNASKKLTAAPLDAPWLYAESFGPFFEPILDHGLAGCWGRWWHQLFRNGFTTTAQWILSLFPDKIAHDASYKRMVHIVVAFSLSGFIHACGSHTQFTETHPLSGPFLFFNMQSLAVISEYIFKTVIFPRLPLSQTPRSLRRSGNAIFTFSWLLFSGACMADDFARGGLWLVEPIPLSPLRGLGIANGSGWWCWEGAWFRYWNDGTYWGSGIRVV</sequence>
<dbReference type="InterPro" id="IPR032805">
    <property type="entry name" value="Wax_synthase_dom"/>
</dbReference>
<comment type="subcellular location">
    <subcellularLocation>
        <location evidence="1">Membrane</location>
        <topology evidence="1">Multi-pass membrane protein</topology>
    </subcellularLocation>
</comment>
<comment type="caution">
    <text evidence="9">The sequence shown here is derived from an EMBL/GenBank/DDBJ whole genome shotgun (WGS) entry which is preliminary data.</text>
</comment>
<keyword evidence="3" id="KW-0808">Transferase</keyword>
<feature type="domain" description="Wax synthase" evidence="8">
    <location>
        <begin position="341"/>
        <end position="423"/>
    </location>
</feature>
<gene>
    <name evidence="9" type="ORF">PENSTE_c022G05955</name>
</gene>
<proteinExistence type="inferred from homology"/>
<evidence type="ECO:0000256" key="5">
    <source>
        <dbReference type="ARBA" id="ARBA00022989"/>
    </source>
</evidence>
<dbReference type="STRING" id="303698.A0A1V6STC4"/>
<dbReference type="GO" id="GO:0006629">
    <property type="term" value="P:lipid metabolic process"/>
    <property type="evidence" value="ECO:0007669"/>
    <property type="project" value="InterPro"/>
</dbReference>
<organism evidence="9 10">
    <name type="scientific">Penicillium steckii</name>
    <dbReference type="NCBI Taxonomy" id="303698"/>
    <lineage>
        <taxon>Eukaryota</taxon>
        <taxon>Fungi</taxon>
        <taxon>Dikarya</taxon>
        <taxon>Ascomycota</taxon>
        <taxon>Pezizomycotina</taxon>
        <taxon>Eurotiomycetes</taxon>
        <taxon>Eurotiomycetidae</taxon>
        <taxon>Eurotiales</taxon>
        <taxon>Aspergillaceae</taxon>
        <taxon>Penicillium</taxon>
    </lineage>
</organism>
<keyword evidence="10" id="KW-1185">Reference proteome</keyword>
<dbReference type="Proteomes" id="UP000191285">
    <property type="component" value="Unassembled WGS sequence"/>
</dbReference>
<keyword evidence="5 7" id="KW-1133">Transmembrane helix</keyword>
<keyword evidence="4 7" id="KW-0812">Transmembrane</keyword>
<reference evidence="10" key="1">
    <citation type="journal article" date="2017" name="Nat. Microbiol.">
        <title>Global analysis of biosynthetic gene clusters reveals vast potential of secondary metabolite production in Penicillium species.</title>
        <authorList>
            <person name="Nielsen J.C."/>
            <person name="Grijseels S."/>
            <person name="Prigent S."/>
            <person name="Ji B."/>
            <person name="Dainat J."/>
            <person name="Nielsen K.F."/>
            <person name="Frisvad J.C."/>
            <person name="Workman M."/>
            <person name="Nielsen J."/>
        </authorList>
    </citation>
    <scope>NUCLEOTIDE SEQUENCE [LARGE SCALE GENOMIC DNA]</scope>
    <source>
        <strain evidence="10">IBT 24891</strain>
    </source>
</reference>
<feature type="transmembrane region" description="Helical" evidence="7">
    <location>
        <begin position="87"/>
        <end position="106"/>
    </location>
</feature>
<feature type="transmembrane region" description="Helical" evidence="7">
    <location>
        <begin position="58"/>
        <end position="75"/>
    </location>
</feature>
<dbReference type="OrthoDB" id="2796277at2759"/>
<name>A0A1V6STC4_9EURO</name>
<evidence type="ECO:0000256" key="6">
    <source>
        <dbReference type="ARBA" id="ARBA00023136"/>
    </source>
</evidence>
<keyword evidence="6 7" id="KW-0472">Membrane</keyword>
<evidence type="ECO:0000256" key="2">
    <source>
        <dbReference type="ARBA" id="ARBA00007282"/>
    </source>
</evidence>
<dbReference type="PANTHER" id="PTHR31595:SF67">
    <property type="entry name" value="WAX SYNTHASE DOMAIN-CONTAINING PROTEIN"/>
    <property type="match status" value="1"/>
</dbReference>
<evidence type="ECO:0000313" key="9">
    <source>
        <dbReference type="EMBL" id="OQE17010.1"/>
    </source>
</evidence>
<dbReference type="GO" id="GO:0008374">
    <property type="term" value="F:O-acyltransferase activity"/>
    <property type="evidence" value="ECO:0007669"/>
    <property type="project" value="InterPro"/>
</dbReference>
<evidence type="ECO:0000256" key="3">
    <source>
        <dbReference type="ARBA" id="ARBA00022679"/>
    </source>
</evidence>
<evidence type="ECO:0000256" key="7">
    <source>
        <dbReference type="SAM" id="Phobius"/>
    </source>
</evidence>
<dbReference type="EMBL" id="MLKD01000022">
    <property type="protein sequence ID" value="OQE17010.1"/>
    <property type="molecule type" value="Genomic_DNA"/>
</dbReference>
<accession>A0A1V6STC4</accession>
<comment type="similarity">
    <text evidence="2">Belongs to the wax synthase family.</text>
</comment>
<dbReference type="InterPro" id="IPR044851">
    <property type="entry name" value="Wax_synthase"/>
</dbReference>
<evidence type="ECO:0000256" key="4">
    <source>
        <dbReference type="ARBA" id="ARBA00022692"/>
    </source>
</evidence>